<evidence type="ECO:0000256" key="7">
    <source>
        <dbReference type="HAMAP-Rule" id="MF_00039"/>
    </source>
</evidence>
<dbReference type="GO" id="GO:0006364">
    <property type="term" value="P:rRNA processing"/>
    <property type="evidence" value="ECO:0007669"/>
    <property type="project" value="UniProtKB-KW"/>
</dbReference>
<dbReference type="Proteomes" id="UP000050360">
    <property type="component" value="Unassembled WGS sequence"/>
</dbReference>
<comment type="subunit">
    <text evidence="7">Interacts with uS11. Not a structural component of 40S pre-ribosomes, but transiently interacts with them by binding to uS11.</text>
</comment>
<keyword evidence="6 7" id="KW-0067">ATP-binding</keyword>
<evidence type="ECO:0000256" key="2">
    <source>
        <dbReference type="ARBA" id="ARBA00022552"/>
    </source>
</evidence>
<keyword evidence="2 7" id="KW-0698">rRNA processing</keyword>
<comment type="caution">
    <text evidence="8">The sequence shown here is derived from an EMBL/GenBank/DDBJ whole genome shotgun (WGS) entry which is preliminary data.</text>
</comment>
<feature type="binding site" evidence="7">
    <location>
        <position position="12"/>
    </location>
    <ligand>
        <name>ATP</name>
        <dbReference type="ChEBI" id="CHEBI:30616"/>
    </ligand>
</feature>
<keyword evidence="1 7" id="KW-0690">Ribosome biogenesis</keyword>
<dbReference type="HAMAP" id="MF_00039">
    <property type="entry name" value="Adenylate_kinase_AK6"/>
    <property type="match status" value="1"/>
</dbReference>
<sequence>MIIALTGTPGTGKTAVCEVIKEHSQYKKQYSIIDVNKIVLDEKLYTGKDEVRDTYEADMDKLQVRVKQEIENICNGVDIIMEGHLSHHLPADAVIVLRAHPVALRKRLGKRKNYSFQKVKENADAEALDVILVEATQGNKNVFEIDTTNMNLLAVVKSVISIIEALRQGKTPVEFMPGKINWIEQVEMD</sequence>
<evidence type="ECO:0000256" key="1">
    <source>
        <dbReference type="ARBA" id="ARBA00022517"/>
    </source>
</evidence>
<dbReference type="Pfam" id="PF13238">
    <property type="entry name" value="AAA_18"/>
    <property type="match status" value="1"/>
</dbReference>
<comment type="similarity">
    <text evidence="7">Belongs to the adenylate kinase family. AK6 subfamily.</text>
</comment>
<dbReference type="PANTHER" id="PTHR12595">
    <property type="entry name" value="POS9-ACTIVATING FACTOR FAP7-RELATED"/>
    <property type="match status" value="1"/>
</dbReference>
<name>A0A0P8C7T2_9EURY</name>
<evidence type="ECO:0000313" key="9">
    <source>
        <dbReference type="Proteomes" id="UP000050360"/>
    </source>
</evidence>
<feature type="binding site" evidence="7">
    <location>
        <position position="13"/>
    </location>
    <ligand>
        <name>ATP</name>
        <dbReference type="ChEBI" id="CHEBI:30616"/>
    </ligand>
</feature>
<dbReference type="InterPro" id="IPR020618">
    <property type="entry name" value="Adenyl_kinase_AK6"/>
</dbReference>
<evidence type="ECO:0000256" key="3">
    <source>
        <dbReference type="ARBA" id="ARBA00022679"/>
    </source>
</evidence>
<organism evidence="8 9">
    <name type="scientific">Candidatus Methanoperedens nitratireducens</name>
    <dbReference type="NCBI Taxonomy" id="1392998"/>
    <lineage>
        <taxon>Archaea</taxon>
        <taxon>Methanobacteriati</taxon>
        <taxon>Methanobacteriota</taxon>
        <taxon>Stenosarchaea group</taxon>
        <taxon>Methanomicrobia</taxon>
        <taxon>Methanosarcinales</taxon>
        <taxon>ANME-2 cluster</taxon>
        <taxon>Candidatus Methanoperedentaceae</taxon>
        <taxon>Candidatus Methanoperedens</taxon>
    </lineage>
</organism>
<keyword evidence="5 7" id="KW-0418">Kinase</keyword>
<dbReference type="GO" id="GO:0042274">
    <property type="term" value="P:ribosomal small subunit biogenesis"/>
    <property type="evidence" value="ECO:0007669"/>
    <property type="project" value="UniProtKB-UniRule"/>
</dbReference>
<feature type="binding site" evidence="7">
    <location>
        <position position="10"/>
    </location>
    <ligand>
        <name>ATP</name>
        <dbReference type="ChEBI" id="CHEBI:30616"/>
    </ligand>
</feature>
<dbReference type="SUPFAM" id="SSF52540">
    <property type="entry name" value="P-loop containing nucleoside triphosphate hydrolases"/>
    <property type="match status" value="1"/>
</dbReference>
<dbReference type="InterPro" id="IPR027417">
    <property type="entry name" value="P-loop_NTPase"/>
</dbReference>
<gene>
    <name evidence="8" type="primary">cmk</name>
    <name evidence="8" type="ORF">MPEBLZ_02600</name>
</gene>
<feature type="region of interest" description="LID" evidence="7">
    <location>
        <begin position="111"/>
        <end position="121"/>
    </location>
</feature>
<comment type="catalytic activity">
    <reaction evidence="7">
        <text>AMP + ATP = 2 ADP</text>
        <dbReference type="Rhea" id="RHEA:12973"/>
        <dbReference type="ChEBI" id="CHEBI:30616"/>
        <dbReference type="ChEBI" id="CHEBI:456215"/>
        <dbReference type="ChEBI" id="CHEBI:456216"/>
        <dbReference type="EC" id="2.7.4.3"/>
    </reaction>
</comment>
<reference evidence="8 9" key="1">
    <citation type="submission" date="2015-09" db="EMBL/GenBank/DDBJ databases">
        <title>A metagenomics-based metabolic model of nitrate-dependent anaerobic oxidation of methane by Methanoperedens-like archaea.</title>
        <authorList>
            <person name="Arshad A."/>
            <person name="Speth D.R."/>
            <person name="De Graaf R.M."/>
            <person name="Op Den Camp H.J."/>
            <person name="Jetten M.S."/>
            <person name="Welte C.U."/>
        </authorList>
    </citation>
    <scope>NUCLEOTIDE SEQUENCE [LARGE SCALE GENOMIC DNA]</scope>
</reference>
<dbReference type="GO" id="GO:0016887">
    <property type="term" value="F:ATP hydrolysis activity"/>
    <property type="evidence" value="ECO:0007669"/>
    <property type="project" value="InterPro"/>
</dbReference>
<dbReference type="GO" id="GO:0004017">
    <property type="term" value="F:AMP kinase activity"/>
    <property type="evidence" value="ECO:0007669"/>
    <property type="project" value="UniProtKB-UniRule"/>
</dbReference>
<comment type="function">
    <text evidence="7">Broad-specificity nucleoside monophosphate (NMP) kinase that catalyzes the reversible transfer of the terminal phosphate group between nucleoside triphosphates and monophosphates. Has also ATPase activity. Involved in the late maturation steps of the 30S ribosomal particles, specifically 16S rRNA maturation. While NMP activity is not required for ribosome maturation, ATPase activity is. Associates transiently with small ribosomal subunit protein uS11. ATP hydrolysis breaks the interaction with uS11. May temporarily remove uS11 from the ribosome to enable a conformational change of the ribosomal RNA that is needed for the final maturation step of the small ribosomal subunit.</text>
</comment>
<evidence type="ECO:0000313" key="8">
    <source>
        <dbReference type="EMBL" id="KPQ42856.1"/>
    </source>
</evidence>
<proteinExistence type="inferred from homology"/>
<keyword evidence="4 7" id="KW-0547">Nucleotide-binding</keyword>
<comment type="catalytic activity">
    <reaction evidence="7">
        <text>ATP + H2O = ADP + phosphate + H(+)</text>
        <dbReference type="Rhea" id="RHEA:13065"/>
        <dbReference type="ChEBI" id="CHEBI:15377"/>
        <dbReference type="ChEBI" id="CHEBI:15378"/>
        <dbReference type="ChEBI" id="CHEBI:30616"/>
        <dbReference type="ChEBI" id="CHEBI:43474"/>
        <dbReference type="ChEBI" id="CHEBI:456216"/>
    </reaction>
</comment>
<evidence type="ECO:0000256" key="6">
    <source>
        <dbReference type="ARBA" id="ARBA00022840"/>
    </source>
</evidence>
<feature type="binding site" evidence="7">
    <location>
        <position position="14"/>
    </location>
    <ligand>
        <name>ATP</name>
        <dbReference type="ChEBI" id="CHEBI:30616"/>
    </ligand>
</feature>
<dbReference type="Gene3D" id="3.40.50.300">
    <property type="entry name" value="P-loop containing nucleotide triphosphate hydrolases"/>
    <property type="match status" value="1"/>
</dbReference>
<dbReference type="EC" id="2.7.4.3" evidence="7"/>
<dbReference type="EMBL" id="LKCM01000200">
    <property type="protein sequence ID" value="KPQ42856.1"/>
    <property type="molecule type" value="Genomic_DNA"/>
</dbReference>
<keyword evidence="3 7" id="KW-0808">Transferase</keyword>
<accession>A0A0P8C7T2</accession>
<evidence type="ECO:0000256" key="5">
    <source>
        <dbReference type="ARBA" id="ARBA00022777"/>
    </source>
</evidence>
<evidence type="ECO:0000256" key="4">
    <source>
        <dbReference type="ARBA" id="ARBA00022741"/>
    </source>
</evidence>
<protein>
    <recommendedName>
        <fullName evidence="7">Putative adenylate kinase</fullName>
        <shortName evidence="7">AK</shortName>
        <ecNumber evidence="7">2.7.4.3</ecNumber>
    </recommendedName>
    <alternativeName>
        <fullName evidence="7">ATP-AMP transphosphorylase</fullName>
    </alternativeName>
</protein>
<dbReference type="PANTHER" id="PTHR12595:SF0">
    <property type="entry name" value="ADENYLATE KINASE ISOENZYME 6"/>
    <property type="match status" value="1"/>
</dbReference>
<comment type="caution">
    <text evidence="7">Lacks conserved residue(s) required for the propagation of feature annotation.</text>
</comment>
<dbReference type="GO" id="GO:0005524">
    <property type="term" value="F:ATP binding"/>
    <property type="evidence" value="ECO:0007669"/>
    <property type="project" value="UniProtKB-UniRule"/>
</dbReference>
<dbReference type="AlphaFoldDB" id="A0A0P8C7T2"/>